<evidence type="ECO:0000313" key="6">
    <source>
        <dbReference type="Proteomes" id="UP001172159"/>
    </source>
</evidence>
<dbReference type="InterPro" id="IPR053187">
    <property type="entry name" value="Notoamide_regulator"/>
</dbReference>
<dbReference type="CDD" id="cd12148">
    <property type="entry name" value="fungal_TF_MHR"/>
    <property type="match status" value="1"/>
</dbReference>
<dbReference type="Pfam" id="PF04082">
    <property type="entry name" value="Fungal_trans"/>
    <property type="match status" value="1"/>
</dbReference>
<feature type="region of interest" description="Disordered" evidence="3">
    <location>
        <begin position="749"/>
        <end position="771"/>
    </location>
</feature>
<dbReference type="Pfam" id="PF00172">
    <property type="entry name" value="Zn_clus"/>
    <property type="match status" value="1"/>
</dbReference>
<feature type="domain" description="Zn(2)-C6 fungal-type" evidence="4">
    <location>
        <begin position="68"/>
        <end position="98"/>
    </location>
</feature>
<reference evidence="5" key="1">
    <citation type="submission" date="2023-06" db="EMBL/GenBank/DDBJ databases">
        <title>Genome-scale phylogeny and comparative genomics of the fungal order Sordariales.</title>
        <authorList>
            <consortium name="Lawrence Berkeley National Laboratory"/>
            <person name="Hensen N."/>
            <person name="Bonometti L."/>
            <person name="Westerberg I."/>
            <person name="Brannstrom I.O."/>
            <person name="Guillou S."/>
            <person name="Cros-Aarteil S."/>
            <person name="Calhoun S."/>
            <person name="Haridas S."/>
            <person name="Kuo A."/>
            <person name="Mondo S."/>
            <person name="Pangilinan J."/>
            <person name="Riley R."/>
            <person name="Labutti K."/>
            <person name="Andreopoulos B."/>
            <person name="Lipzen A."/>
            <person name="Chen C."/>
            <person name="Yanf M."/>
            <person name="Daum C."/>
            <person name="Ng V."/>
            <person name="Clum A."/>
            <person name="Steindorff A."/>
            <person name="Ohm R."/>
            <person name="Martin F."/>
            <person name="Silar P."/>
            <person name="Natvig D."/>
            <person name="Lalanne C."/>
            <person name="Gautier V."/>
            <person name="Ament-Velasquez S.L."/>
            <person name="Kruys A."/>
            <person name="Hutchinson M.I."/>
            <person name="Powell A.J."/>
            <person name="Barry K."/>
            <person name="Miller A.N."/>
            <person name="Grigoriev I.V."/>
            <person name="Debuchy R."/>
            <person name="Gladieux P."/>
            <person name="Thoren M.H."/>
            <person name="Johannesson H."/>
        </authorList>
    </citation>
    <scope>NUCLEOTIDE SEQUENCE</scope>
    <source>
        <strain evidence="5">CBS 540.89</strain>
    </source>
</reference>
<dbReference type="EMBL" id="JAUKTV010000009">
    <property type="protein sequence ID" value="KAK0729242.1"/>
    <property type="molecule type" value="Genomic_DNA"/>
</dbReference>
<accession>A0AA40B7U9</accession>
<name>A0AA40B7U9_9PEZI</name>
<feature type="compositionally biased region" description="Low complexity" evidence="3">
    <location>
        <begin position="28"/>
        <end position="54"/>
    </location>
</feature>
<evidence type="ECO:0000259" key="4">
    <source>
        <dbReference type="PROSITE" id="PS50048"/>
    </source>
</evidence>
<dbReference type="PROSITE" id="PS50048">
    <property type="entry name" value="ZN2_CY6_FUNGAL_2"/>
    <property type="match status" value="1"/>
</dbReference>
<dbReference type="InterPro" id="IPR007219">
    <property type="entry name" value="XnlR_reg_dom"/>
</dbReference>
<dbReference type="PANTHER" id="PTHR47256">
    <property type="entry name" value="ZN(II)2CYS6 TRANSCRIPTION FACTOR (EUROFUNG)-RELATED"/>
    <property type="match status" value="1"/>
</dbReference>
<dbReference type="InterPro" id="IPR001138">
    <property type="entry name" value="Zn2Cys6_DnaBD"/>
</dbReference>
<dbReference type="GO" id="GO:0000981">
    <property type="term" value="F:DNA-binding transcription factor activity, RNA polymerase II-specific"/>
    <property type="evidence" value="ECO:0007669"/>
    <property type="project" value="InterPro"/>
</dbReference>
<proteinExistence type="predicted"/>
<keyword evidence="1" id="KW-0479">Metal-binding</keyword>
<comment type="caution">
    <text evidence="5">The sequence shown here is derived from an EMBL/GenBank/DDBJ whole genome shotgun (WGS) entry which is preliminary data.</text>
</comment>
<dbReference type="PROSITE" id="PS00463">
    <property type="entry name" value="ZN2_CY6_FUNGAL_1"/>
    <property type="match status" value="1"/>
</dbReference>
<dbReference type="GO" id="GO:0008270">
    <property type="term" value="F:zinc ion binding"/>
    <property type="evidence" value="ECO:0007669"/>
    <property type="project" value="InterPro"/>
</dbReference>
<keyword evidence="2" id="KW-0539">Nucleus</keyword>
<evidence type="ECO:0000256" key="2">
    <source>
        <dbReference type="ARBA" id="ARBA00023242"/>
    </source>
</evidence>
<feature type="compositionally biased region" description="Gly residues" evidence="3">
    <location>
        <begin position="751"/>
        <end position="763"/>
    </location>
</feature>
<evidence type="ECO:0000313" key="5">
    <source>
        <dbReference type="EMBL" id="KAK0729242.1"/>
    </source>
</evidence>
<feature type="region of interest" description="Disordered" evidence="3">
    <location>
        <begin position="1"/>
        <end position="62"/>
    </location>
</feature>
<keyword evidence="6" id="KW-1185">Reference proteome</keyword>
<dbReference type="Gene3D" id="4.10.240.10">
    <property type="entry name" value="Zn(2)-C6 fungal-type DNA-binding domain"/>
    <property type="match status" value="1"/>
</dbReference>
<dbReference type="SUPFAM" id="SSF57701">
    <property type="entry name" value="Zn2/Cys6 DNA-binding domain"/>
    <property type="match status" value="1"/>
</dbReference>
<organism evidence="5 6">
    <name type="scientific">Apiosordaria backusii</name>
    <dbReference type="NCBI Taxonomy" id="314023"/>
    <lineage>
        <taxon>Eukaryota</taxon>
        <taxon>Fungi</taxon>
        <taxon>Dikarya</taxon>
        <taxon>Ascomycota</taxon>
        <taxon>Pezizomycotina</taxon>
        <taxon>Sordariomycetes</taxon>
        <taxon>Sordariomycetidae</taxon>
        <taxon>Sordariales</taxon>
        <taxon>Lasiosphaeriaceae</taxon>
        <taxon>Apiosordaria</taxon>
    </lineage>
</organism>
<dbReference type="GO" id="GO:0003677">
    <property type="term" value="F:DNA binding"/>
    <property type="evidence" value="ECO:0007669"/>
    <property type="project" value="InterPro"/>
</dbReference>
<protein>
    <recommendedName>
        <fullName evidence="4">Zn(2)-C6 fungal-type domain-containing protein</fullName>
    </recommendedName>
</protein>
<dbReference type="SMART" id="SM00066">
    <property type="entry name" value="GAL4"/>
    <property type="match status" value="1"/>
</dbReference>
<evidence type="ECO:0000256" key="3">
    <source>
        <dbReference type="SAM" id="MobiDB-lite"/>
    </source>
</evidence>
<gene>
    <name evidence="5" type="ORF">B0T21DRAFT_291956</name>
</gene>
<sequence>MSSSRSTSPFDKLNFGTSSSSLRRLLPANNNDEAASEASVNLETSPAPASSANGPAPPRRKRQATTAACRACRKRKSKCDGARPTCSVCRDRKTKCEFDTIAASETHTQALKRKYVELQQQKTTFEQIYEVLRSRPEKEAEEIFQRIRRGADATAILRHVNYGDMLVQLALVPETRFRYEFPYLPDMPVYLQRQDNPYLDSEVFDCALRGAVDPPQRQQRALPSVNEILESAPEAFDQRDPYLKPYSSAIVVDPWLDSLTPSNWTLVSNDDNFMRQVIHDYFLYDYDWFTFFHKDFFLQDMASDRPRYCSRLLVNAILCVGCYCHQKLEGRSESWNPRNIGNQFLAEAKRLFEIEAEVPKPFLHDPDWQQKQRDWEFRRLTTIQAALVLNIVHNLNGSDRLGWRYTIRAVEMANEIQLFQASPAHLSGDLRCVREFTAWCLFIWQSLGSYHYLKPPLLTRPPDTPLPDPSQHPQWWGELWIRYPQTPTRLPTYHGYLTKAKADYWSIMNDFSLLSFSQPNVKIPLDQVVGFYNRLRGWLLSLPEPLTPRKLVLPHHLKLHMHYNCVLIDLLKPLLGLNWTDSTQPNKTLDDAHYEAAIHLETLLRLYYLRHGFEAFDGFLLHFLGSLNFIKINTRETQNNSLFLESHRSTMLLLMKGIRDQSQCYTVARVVLRLQAHLMRADDVALLKKFVDIETEKLACGPESPGQVEEDVILSDWPVYEIGLEEKAEQKRQGVDFASMASSLSLSSSGIGNGNGNGNGECGGNRSSGSV</sequence>
<dbReference type="GO" id="GO:0006351">
    <property type="term" value="P:DNA-templated transcription"/>
    <property type="evidence" value="ECO:0007669"/>
    <property type="project" value="InterPro"/>
</dbReference>
<dbReference type="Proteomes" id="UP001172159">
    <property type="component" value="Unassembled WGS sequence"/>
</dbReference>
<evidence type="ECO:0000256" key="1">
    <source>
        <dbReference type="ARBA" id="ARBA00022723"/>
    </source>
</evidence>
<dbReference type="InterPro" id="IPR036864">
    <property type="entry name" value="Zn2-C6_fun-type_DNA-bd_sf"/>
</dbReference>
<dbReference type="AlphaFoldDB" id="A0AA40B7U9"/>
<dbReference type="PANTHER" id="PTHR47256:SF1">
    <property type="entry name" value="ZN(II)2CYS6 TRANSCRIPTION FACTOR (EUROFUNG)"/>
    <property type="match status" value="1"/>
</dbReference>
<dbReference type="CDD" id="cd00067">
    <property type="entry name" value="GAL4"/>
    <property type="match status" value="1"/>
</dbReference>
<feature type="compositionally biased region" description="Polar residues" evidence="3">
    <location>
        <begin position="1"/>
        <end position="22"/>
    </location>
</feature>